<sequence>MSPPPSPTVLSTLALEDERPPLPDVIDLCDDEDETNLDAPYLPATSPTWRGVSTLRSTTIHAPLGDDSDDESPPLADIIDFYFHDDDDIPSPSAPLGIADDTQPSGGVKPSTALVSKPNPLCHRPLFPRHALKRPCDPDEITPTANISPPPTPGTAIIPLNHPLCAHIREKRAYATNDENPRKQPTPQRTYRTKPLPKFFRYQPRPKKPKRKLEEQQTPDTRKESGPPGRKLPKLEDDEPQYDWVRQHLAYRCRPGAKEAIYQSSLFPVNPSTGVLVHRKKYRPLDMTKKT</sequence>
<accession>A0AAD4LU39</accession>
<protein>
    <submittedName>
        <fullName evidence="2">Uncharacterized protein</fullName>
    </submittedName>
</protein>
<evidence type="ECO:0000313" key="3">
    <source>
        <dbReference type="Proteomes" id="UP001201163"/>
    </source>
</evidence>
<feature type="compositionally biased region" description="Basic and acidic residues" evidence="1">
    <location>
        <begin position="212"/>
        <end position="225"/>
    </location>
</feature>
<reference evidence="2" key="1">
    <citation type="submission" date="2022-01" db="EMBL/GenBank/DDBJ databases">
        <title>Comparative genomics reveals a dynamic genome evolution in the ectomycorrhizal milk-cap (Lactarius) mushrooms.</title>
        <authorList>
            <consortium name="DOE Joint Genome Institute"/>
            <person name="Lebreton A."/>
            <person name="Tang N."/>
            <person name="Kuo A."/>
            <person name="LaButti K."/>
            <person name="Drula E."/>
            <person name="Barry K."/>
            <person name="Clum A."/>
            <person name="Lipzen A."/>
            <person name="Mousain D."/>
            <person name="Ng V."/>
            <person name="Wang R."/>
            <person name="Wang X."/>
            <person name="Dai Y."/>
            <person name="Henrissat B."/>
            <person name="Grigoriev I.V."/>
            <person name="Guerin-Laguette A."/>
            <person name="Yu F."/>
            <person name="Martin F.M."/>
        </authorList>
    </citation>
    <scope>NUCLEOTIDE SEQUENCE</scope>
    <source>
        <strain evidence="2">QP</strain>
    </source>
</reference>
<name>A0AAD4LU39_9AGAM</name>
<feature type="region of interest" description="Disordered" evidence="1">
    <location>
        <begin position="1"/>
        <end position="22"/>
    </location>
</feature>
<keyword evidence="3" id="KW-1185">Reference proteome</keyword>
<dbReference type="AlphaFoldDB" id="A0AAD4LU39"/>
<gene>
    <name evidence="2" type="ORF">EDB92DRAFT_1812852</name>
</gene>
<proteinExistence type="predicted"/>
<evidence type="ECO:0000313" key="2">
    <source>
        <dbReference type="EMBL" id="KAH8999728.1"/>
    </source>
</evidence>
<feature type="region of interest" description="Disordered" evidence="1">
    <location>
        <begin position="173"/>
        <end position="241"/>
    </location>
</feature>
<organism evidence="2 3">
    <name type="scientific">Lactarius akahatsu</name>
    <dbReference type="NCBI Taxonomy" id="416441"/>
    <lineage>
        <taxon>Eukaryota</taxon>
        <taxon>Fungi</taxon>
        <taxon>Dikarya</taxon>
        <taxon>Basidiomycota</taxon>
        <taxon>Agaricomycotina</taxon>
        <taxon>Agaricomycetes</taxon>
        <taxon>Russulales</taxon>
        <taxon>Russulaceae</taxon>
        <taxon>Lactarius</taxon>
    </lineage>
</organism>
<evidence type="ECO:0000256" key="1">
    <source>
        <dbReference type="SAM" id="MobiDB-lite"/>
    </source>
</evidence>
<dbReference type="EMBL" id="JAKELL010000003">
    <property type="protein sequence ID" value="KAH8999728.1"/>
    <property type="molecule type" value="Genomic_DNA"/>
</dbReference>
<dbReference type="Proteomes" id="UP001201163">
    <property type="component" value="Unassembled WGS sequence"/>
</dbReference>
<comment type="caution">
    <text evidence="2">The sequence shown here is derived from an EMBL/GenBank/DDBJ whole genome shotgun (WGS) entry which is preliminary data.</text>
</comment>
<feature type="region of interest" description="Disordered" evidence="1">
    <location>
        <begin position="84"/>
        <end position="159"/>
    </location>
</feature>